<sequence length="132" mass="14998">MKSLDCNERGIQVDGRFLSNLRFADDIVLFSKSIPEAETMLKEINEVGKQIGLRINRKKSQFMKIAFCEGNRTRRLSNRGDVFLHISRAFGEHGERSWAAFESLKEATDQLTDPDLRAHLLDSDVEGTSNNP</sequence>
<dbReference type="EMBL" id="UYYB01121197">
    <property type="protein sequence ID" value="VDM83118.1"/>
    <property type="molecule type" value="Genomic_DNA"/>
</dbReference>
<dbReference type="Gene3D" id="3.30.70.270">
    <property type="match status" value="1"/>
</dbReference>
<dbReference type="AlphaFoldDB" id="A0A3P7LVJ4"/>
<dbReference type="Proteomes" id="UP000270094">
    <property type="component" value="Unassembled WGS sequence"/>
</dbReference>
<evidence type="ECO:0000259" key="1">
    <source>
        <dbReference type="PROSITE" id="PS50878"/>
    </source>
</evidence>
<dbReference type="Pfam" id="PF00078">
    <property type="entry name" value="RVT_1"/>
    <property type="match status" value="1"/>
</dbReference>
<gene>
    <name evidence="2" type="ORF">SVUK_LOCUS18116</name>
</gene>
<dbReference type="InterPro" id="IPR043502">
    <property type="entry name" value="DNA/RNA_pol_sf"/>
</dbReference>
<organism evidence="2 3">
    <name type="scientific">Strongylus vulgaris</name>
    <name type="common">Blood worm</name>
    <dbReference type="NCBI Taxonomy" id="40348"/>
    <lineage>
        <taxon>Eukaryota</taxon>
        <taxon>Metazoa</taxon>
        <taxon>Ecdysozoa</taxon>
        <taxon>Nematoda</taxon>
        <taxon>Chromadorea</taxon>
        <taxon>Rhabditida</taxon>
        <taxon>Rhabditina</taxon>
        <taxon>Rhabditomorpha</taxon>
        <taxon>Strongyloidea</taxon>
        <taxon>Strongylidae</taxon>
        <taxon>Strongylus</taxon>
    </lineage>
</organism>
<reference evidence="2 3" key="1">
    <citation type="submission" date="2018-11" db="EMBL/GenBank/DDBJ databases">
        <authorList>
            <consortium name="Pathogen Informatics"/>
        </authorList>
    </citation>
    <scope>NUCLEOTIDE SEQUENCE [LARGE SCALE GENOMIC DNA]</scope>
</reference>
<feature type="domain" description="Reverse transcriptase" evidence="1">
    <location>
        <begin position="1"/>
        <end position="103"/>
    </location>
</feature>
<name>A0A3P7LVJ4_STRVU</name>
<protein>
    <recommendedName>
        <fullName evidence="1">Reverse transcriptase domain-containing protein</fullName>
    </recommendedName>
</protein>
<keyword evidence="3" id="KW-1185">Reference proteome</keyword>
<evidence type="ECO:0000313" key="2">
    <source>
        <dbReference type="EMBL" id="VDM83118.1"/>
    </source>
</evidence>
<dbReference type="SUPFAM" id="SSF56672">
    <property type="entry name" value="DNA/RNA polymerases"/>
    <property type="match status" value="1"/>
</dbReference>
<dbReference type="InterPro" id="IPR000477">
    <property type="entry name" value="RT_dom"/>
</dbReference>
<accession>A0A3P7LVJ4</accession>
<proteinExistence type="predicted"/>
<dbReference type="PROSITE" id="PS50878">
    <property type="entry name" value="RT_POL"/>
    <property type="match status" value="1"/>
</dbReference>
<dbReference type="InterPro" id="IPR043128">
    <property type="entry name" value="Rev_trsase/Diguanyl_cyclase"/>
</dbReference>
<dbReference type="OrthoDB" id="5845933at2759"/>
<evidence type="ECO:0000313" key="3">
    <source>
        <dbReference type="Proteomes" id="UP000270094"/>
    </source>
</evidence>